<reference evidence="10 11" key="1">
    <citation type="submission" date="2020-08" db="EMBL/GenBank/DDBJ databases">
        <title>Genomic Encyclopedia of Type Strains, Phase IV (KMG-IV): sequencing the most valuable type-strain genomes for metagenomic binning, comparative biology and taxonomic classification.</title>
        <authorList>
            <person name="Goeker M."/>
        </authorList>
    </citation>
    <scope>NUCLEOTIDE SEQUENCE [LARGE SCALE GENOMIC DNA]</scope>
    <source>
        <strain evidence="10 11">DSM 28760</strain>
    </source>
</reference>
<dbReference type="GO" id="GO:0004252">
    <property type="term" value="F:serine-type endopeptidase activity"/>
    <property type="evidence" value="ECO:0007669"/>
    <property type="project" value="InterPro"/>
</dbReference>
<feature type="transmembrane region" description="Helical" evidence="8">
    <location>
        <begin position="229"/>
        <end position="250"/>
    </location>
</feature>
<evidence type="ECO:0000256" key="8">
    <source>
        <dbReference type="SAM" id="Phobius"/>
    </source>
</evidence>
<name>A0A7W5Z1R8_9HYPH</name>
<keyword evidence="10" id="KW-0378">Hydrolase</keyword>
<feature type="transmembrane region" description="Helical" evidence="8">
    <location>
        <begin position="117"/>
        <end position="139"/>
    </location>
</feature>
<dbReference type="PANTHER" id="PTHR43066">
    <property type="entry name" value="RHOMBOID-RELATED PROTEIN"/>
    <property type="match status" value="1"/>
</dbReference>
<keyword evidence="6 8" id="KW-0472">Membrane</keyword>
<evidence type="ECO:0000256" key="3">
    <source>
        <dbReference type="ARBA" id="ARBA00022519"/>
    </source>
</evidence>
<keyword evidence="2" id="KW-1003">Cell membrane</keyword>
<evidence type="ECO:0000256" key="1">
    <source>
        <dbReference type="ARBA" id="ARBA00004141"/>
    </source>
</evidence>
<keyword evidence="3" id="KW-0997">Cell inner membrane</keyword>
<dbReference type="InterPro" id="IPR022764">
    <property type="entry name" value="Peptidase_S54_rhomboid_dom"/>
</dbReference>
<evidence type="ECO:0000259" key="9">
    <source>
        <dbReference type="Pfam" id="PF01694"/>
    </source>
</evidence>
<dbReference type="Gene3D" id="1.20.1540.10">
    <property type="entry name" value="Rhomboid-like"/>
    <property type="match status" value="1"/>
</dbReference>
<dbReference type="Proteomes" id="UP000537592">
    <property type="component" value="Unassembled WGS sequence"/>
</dbReference>
<keyword evidence="5 8" id="KW-1133">Transmembrane helix</keyword>
<accession>A0A7W5Z1R8</accession>
<feature type="transmembrane region" description="Helical" evidence="8">
    <location>
        <begin position="34"/>
        <end position="53"/>
    </location>
</feature>
<dbReference type="GO" id="GO:0006508">
    <property type="term" value="P:proteolysis"/>
    <property type="evidence" value="ECO:0007669"/>
    <property type="project" value="UniProtKB-KW"/>
</dbReference>
<keyword evidence="11" id="KW-1185">Reference proteome</keyword>
<evidence type="ECO:0000313" key="11">
    <source>
        <dbReference type="Proteomes" id="UP000537592"/>
    </source>
</evidence>
<feature type="transmembrane region" description="Helical" evidence="8">
    <location>
        <begin position="151"/>
        <end position="170"/>
    </location>
</feature>
<dbReference type="Pfam" id="PF01694">
    <property type="entry name" value="Rhomboid"/>
    <property type="match status" value="1"/>
</dbReference>
<keyword evidence="4 8" id="KW-0812">Transmembrane</keyword>
<comment type="subcellular location">
    <subcellularLocation>
        <location evidence="1">Membrane</location>
        <topology evidence="1">Multi-pass membrane protein</topology>
    </subcellularLocation>
</comment>
<feature type="region of interest" description="Disordered" evidence="7">
    <location>
        <begin position="1"/>
        <end position="23"/>
    </location>
</feature>
<gene>
    <name evidence="10" type="ORF">FHS81_000505</name>
</gene>
<evidence type="ECO:0000256" key="5">
    <source>
        <dbReference type="ARBA" id="ARBA00022989"/>
    </source>
</evidence>
<sequence length="287" mass="30807">MSDDFNAEGRNGHSPSDPAFRQPPYRRPAFREPAFNVPGVVLGIIAVLCVIHAVRMMLPAEDDSYAMLMLAFIPARLSLWFDPSLAQGLFEAAFNGGGLQMALTRFVLTEGSAPWSVLTYAALHGSWMHLAFNAVWLLAFGTPVARRFGTVRFLVLFIAAAVAGSLFYWVMRPLDVTPMVGASGAISGVMAAAARFVFGPGKMAMFGRSTSILYAPAQPLVGLLENKQALGFIIAWLVINLIAGFASGAFGADGEIAWEAHIGGFLAGLVLFMPLDPIPRAPRHPRA</sequence>
<proteinExistence type="predicted"/>
<comment type="caution">
    <text evidence="10">The sequence shown here is derived from an EMBL/GenBank/DDBJ whole genome shotgun (WGS) entry which is preliminary data.</text>
</comment>
<feature type="transmembrane region" description="Helical" evidence="8">
    <location>
        <begin position="176"/>
        <end position="198"/>
    </location>
</feature>
<dbReference type="InterPro" id="IPR035952">
    <property type="entry name" value="Rhomboid-like_sf"/>
</dbReference>
<evidence type="ECO:0000313" key="10">
    <source>
        <dbReference type="EMBL" id="MBB3808451.1"/>
    </source>
</evidence>
<evidence type="ECO:0000256" key="7">
    <source>
        <dbReference type="SAM" id="MobiDB-lite"/>
    </source>
</evidence>
<dbReference type="GO" id="GO:0016020">
    <property type="term" value="C:membrane"/>
    <property type="evidence" value="ECO:0007669"/>
    <property type="project" value="UniProtKB-SubCell"/>
</dbReference>
<dbReference type="PANTHER" id="PTHR43066:SF26">
    <property type="entry name" value="RHOMBOID PROTEASE GLPG"/>
    <property type="match status" value="1"/>
</dbReference>
<dbReference type="SUPFAM" id="SSF144091">
    <property type="entry name" value="Rhomboid-like"/>
    <property type="match status" value="1"/>
</dbReference>
<feature type="domain" description="Peptidase S54 rhomboid" evidence="9">
    <location>
        <begin position="114"/>
        <end position="272"/>
    </location>
</feature>
<feature type="transmembrane region" description="Helical" evidence="8">
    <location>
        <begin position="256"/>
        <end position="275"/>
    </location>
</feature>
<protein>
    <submittedName>
        <fullName evidence="10">Membrane associated rhomboid family serine protease</fullName>
    </submittedName>
</protein>
<evidence type="ECO:0000256" key="2">
    <source>
        <dbReference type="ARBA" id="ARBA00022475"/>
    </source>
</evidence>
<organism evidence="10 11">
    <name type="scientific">Pseudochelatococcus contaminans</name>
    <dbReference type="NCBI Taxonomy" id="1538103"/>
    <lineage>
        <taxon>Bacteria</taxon>
        <taxon>Pseudomonadati</taxon>
        <taxon>Pseudomonadota</taxon>
        <taxon>Alphaproteobacteria</taxon>
        <taxon>Hyphomicrobiales</taxon>
        <taxon>Chelatococcaceae</taxon>
        <taxon>Pseudochelatococcus</taxon>
    </lineage>
</organism>
<keyword evidence="10" id="KW-0645">Protease</keyword>
<dbReference type="AlphaFoldDB" id="A0A7W5Z1R8"/>
<dbReference type="EMBL" id="JACICC010000001">
    <property type="protein sequence ID" value="MBB3808451.1"/>
    <property type="molecule type" value="Genomic_DNA"/>
</dbReference>
<dbReference type="RefSeq" id="WP_183750442.1">
    <property type="nucleotide sequence ID" value="NZ_JACICC010000001.1"/>
</dbReference>
<evidence type="ECO:0000256" key="4">
    <source>
        <dbReference type="ARBA" id="ARBA00022692"/>
    </source>
</evidence>
<evidence type="ECO:0000256" key="6">
    <source>
        <dbReference type="ARBA" id="ARBA00023136"/>
    </source>
</evidence>